<comment type="pathway">
    <text evidence="1">Cofactor biosynthesis; thiamine diphosphate biosynthesis.</text>
</comment>
<dbReference type="OrthoDB" id="9810880at2"/>
<evidence type="ECO:0000256" key="2">
    <source>
        <dbReference type="ARBA" id="ARBA00012135"/>
    </source>
</evidence>
<proteinExistence type="predicted"/>
<keyword evidence="3" id="KW-0808">Transferase</keyword>
<keyword evidence="9" id="KW-1185">Reference proteome</keyword>
<dbReference type="eggNOG" id="COG0351">
    <property type="taxonomic scope" value="Bacteria"/>
</dbReference>
<gene>
    <name evidence="8" type="ordered locus">Plav_2132</name>
</gene>
<evidence type="ECO:0000313" key="9">
    <source>
        <dbReference type="Proteomes" id="UP000006377"/>
    </source>
</evidence>
<reference evidence="8 9" key="1">
    <citation type="journal article" date="2011" name="Stand. Genomic Sci.">
        <title>Complete genome sequence of Parvibaculum lavamentivorans type strain (DS-1(T)).</title>
        <authorList>
            <person name="Schleheck D."/>
            <person name="Weiss M."/>
            <person name="Pitluck S."/>
            <person name="Bruce D."/>
            <person name="Land M.L."/>
            <person name="Han S."/>
            <person name="Saunders E."/>
            <person name="Tapia R."/>
            <person name="Detter C."/>
            <person name="Brettin T."/>
            <person name="Han J."/>
            <person name="Woyke T."/>
            <person name="Goodwin L."/>
            <person name="Pennacchio L."/>
            <person name="Nolan M."/>
            <person name="Cook A.M."/>
            <person name="Kjelleberg S."/>
            <person name="Thomas T."/>
        </authorList>
    </citation>
    <scope>NUCLEOTIDE SEQUENCE [LARGE SCALE GENOMIC DNA]</scope>
    <source>
        <strain evidence="9">DS-1 / DSM 13023 / NCIMB 13966</strain>
    </source>
</reference>
<dbReference type="Proteomes" id="UP000006377">
    <property type="component" value="Chromosome"/>
</dbReference>
<evidence type="ECO:0000256" key="1">
    <source>
        <dbReference type="ARBA" id="ARBA00004948"/>
    </source>
</evidence>
<dbReference type="Gene3D" id="3.40.1190.20">
    <property type="match status" value="1"/>
</dbReference>
<dbReference type="HOGENOM" id="CLU_020520_0_3_5"/>
<feature type="domain" description="Pyridoxamine kinase/Phosphomethylpyrimidine kinase" evidence="7">
    <location>
        <begin position="16"/>
        <end position="261"/>
    </location>
</feature>
<dbReference type="GO" id="GO:0009229">
    <property type="term" value="P:thiamine diphosphate biosynthetic process"/>
    <property type="evidence" value="ECO:0007669"/>
    <property type="project" value="UniProtKB-UniPathway"/>
</dbReference>
<keyword evidence="6" id="KW-0067">ATP-binding</keyword>
<keyword evidence="5 8" id="KW-0418">Kinase</keyword>
<dbReference type="PANTHER" id="PTHR20858">
    <property type="entry name" value="PHOSPHOMETHYLPYRIMIDINE KINASE"/>
    <property type="match status" value="1"/>
</dbReference>
<dbReference type="CDD" id="cd01169">
    <property type="entry name" value="HMPP_kinase"/>
    <property type="match status" value="1"/>
</dbReference>
<evidence type="ECO:0000256" key="6">
    <source>
        <dbReference type="ARBA" id="ARBA00022840"/>
    </source>
</evidence>
<dbReference type="AlphaFoldDB" id="A7HV13"/>
<dbReference type="KEGG" id="pla:Plav_2132"/>
<dbReference type="InterPro" id="IPR029056">
    <property type="entry name" value="Ribokinase-like"/>
</dbReference>
<dbReference type="GO" id="GO:0008972">
    <property type="term" value="F:phosphomethylpyrimidine kinase activity"/>
    <property type="evidence" value="ECO:0007669"/>
    <property type="project" value="InterPro"/>
</dbReference>
<dbReference type="EC" id="2.7.1.49" evidence="2"/>
<dbReference type="FunFam" id="3.40.1190.20:FF:000003">
    <property type="entry name" value="Phosphomethylpyrimidine kinase ThiD"/>
    <property type="match status" value="1"/>
</dbReference>
<evidence type="ECO:0000313" key="8">
    <source>
        <dbReference type="EMBL" id="ABS63746.1"/>
    </source>
</evidence>
<dbReference type="GO" id="GO:0008902">
    <property type="term" value="F:hydroxymethylpyrimidine kinase activity"/>
    <property type="evidence" value="ECO:0007669"/>
    <property type="project" value="UniProtKB-EC"/>
</dbReference>
<evidence type="ECO:0000259" key="7">
    <source>
        <dbReference type="Pfam" id="PF08543"/>
    </source>
</evidence>
<organism evidence="8 9">
    <name type="scientific">Parvibaculum lavamentivorans (strain DS-1 / DSM 13023 / NCIMB 13966)</name>
    <dbReference type="NCBI Taxonomy" id="402881"/>
    <lineage>
        <taxon>Bacteria</taxon>
        <taxon>Pseudomonadati</taxon>
        <taxon>Pseudomonadota</taxon>
        <taxon>Alphaproteobacteria</taxon>
        <taxon>Hyphomicrobiales</taxon>
        <taxon>Parvibaculaceae</taxon>
        <taxon>Parvibaculum</taxon>
    </lineage>
</organism>
<protein>
    <recommendedName>
        <fullName evidence="2">hydroxymethylpyrimidine kinase</fullName>
        <ecNumber evidence="2">2.7.1.49</ecNumber>
    </recommendedName>
</protein>
<evidence type="ECO:0000256" key="4">
    <source>
        <dbReference type="ARBA" id="ARBA00022741"/>
    </source>
</evidence>
<dbReference type="RefSeq" id="WP_012111050.1">
    <property type="nucleotide sequence ID" value="NC_009719.1"/>
</dbReference>
<dbReference type="GO" id="GO:0009228">
    <property type="term" value="P:thiamine biosynthetic process"/>
    <property type="evidence" value="ECO:0007669"/>
    <property type="project" value="InterPro"/>
</dbReference>
<dbReference type="GO" id="GO:0005524">
    <property type="term" value="F:ATP binding"/>
    <property type="evidence" value="ECO:0007669"/>
    <property type="project" value="UniProtKB-KW"/>
</dbReference>
<dbReference type="SUPFAM" id="SSF53613">
    <property type="entry name" value="Ribokinase-like"/>
    <property type="match status" value="1"/>
</dbReference>
<evidence type="ECO:0000256" key="5">
    <source>
        <dbReference type="ARBA" id="ARBA00022777"/>
    </source>
</evidence>
<dbReference type="NCBIfam" id="TIGR00097">
    <property type="entry name" value="HMP-P_kinase"/>
    <property type="match status" value="1"/>
</dbReference>
<dbReference type="STRING" id="402881.Plav_2132"/>
<dbReference type="InterPro" id="IPR013749">
    <property type="entry name" value="PM/HMP-P_kinase-1"/>
</dbReference>
<dbReference type="GO" id="GO:0005829">
    <property type="term" value="C:cytosol"/>
    <property type="evidence" value="ECO:0007669"/>
    <property type="project" value="TreeGrafter"/>
</dbReference>
<keyword evidence="4" id="KW-0547">Nucleotide-binding</keyword>
<dbReference type="InterPro" id="IPR004399">
    <property type="entry name" value="HMP/HMP-P_kinase_dom"/>
</dbReference>
<dbReference type="UniPathway" id="UPA00060">
    <property type="reaction ID" value="UER00138"/>
</dbReference>
<evidence type="ECO:0000256" key="3">
    <source>
        <dbReference type="ARBA" id="ARBA00022679"/>
    </source>
</evidence>
<dbReference type="PANTHER" id="PTHR20858:SF17">
    <property type="entry name" value="HYDROXYMETHYLPYRIMIDINE_PHOSPHOMETHYLPYRIMIDINE KINASE THI20-RELATED"/>
    <property type="match status" value="1"/>
</dbReference>
<accession>A7HV13</accession>
<sequence length="282" mass="28586">MISLPQGRVLIVAGSDSGGGAGIQADIKSVSAMGGFAMTAVTAITVQNTLGVHGIHEVPVDVVVAQMKAVMEDIGADAVKTGMLHSAEIVEAVAAQLSEENAPGFLVVDPVMIAKGGAALLEGSAVAALKEVLIPLATLITPNVPEAEVLTGRSITDLASQKAAADALLGLGCDAVLLKGGHLSGDTLFDVLATQETVHTFSSPRIDTRHTHGTGCALASAIAALLAQGVELTAAVEAARDYIHEAIRTAPGFGKGHGPLNFLAAMDDAVAIDEDDEPVSRH</sequence>
<name>A7HV13_PARL1</name>
<dbReference type="EMBL" id="CP000774">
    <property type="protein sequence ID" value="ABS63746.1"/>
    <property type="molecule type" value="Genomic_DNA"/>
</dbReference>
<dbReference type="Pfam" id="PF08543">
    <property type="entry name" value="Phos_pyr_kin"/>
    <property type="match status" value="1"/>
</dbReference>